<name>A0ABW8I7T0_9BACI</name>
<dbReference type="Proteomes" id="UP001619911">
    <property type="component" value="Unassembled WGS sequence"/>
</dbReference>
<evidence type="ECO:0000313" key="1">
    <source>
        <dbReference type="EMBL" id="MFK2824764.1"/>
    </source>
</evidence>
<accession>A0ABW8I7T0</accession>
<comment type="caution">
    <text evidence="1">The sequence shown here is derived from an EMBL/GenBank/DDBJ whole genome shotgun (WGS) entry which is preliminary data.</text>
</comment>
<protein>
    <submittedName>
        <fullName evidence="1">Uncharacterized protein</fullName>
    </submittedName>
</protein>
<keyword evidence="2" id="KW-1185">Reference proteome</keyword>
<reference evidence="1 2" key="1">
    <citation type="submission" date="2023-07" db="EMBL/GenBank/DDBJ databases">
        <title>Bacillus lucianemedeirus sp. nov, a new species isolated from an immunobiological production facility.</title>
        <authorList>
            <person name="Costa L.V."/>
            <person name="Miranda R.V.S.L."/>
            <person name="Brandao M.L.L."/>
            <person name="Reis C.M.F."/>
            <person name="Frazao A.M."/>
            <person name="Cruz F.V."/>
            <person name="Baio P.V.P."/>
            <person name="Veras J.F.C."/>
            <person name="Ramos J.N."/>
            <person name="Vieira V."/>
        </authorList>
    </citation>
    <scope>NUCLEOTIDE SEQUENCE [LARGE SCALE GENOMIC DNA]</scope>
    <source>
        <strain evidence="1 2">B190/17</strain>
    </source>
</reference>
<dbReference type="EMBL" id="JAUIYO010000002">
    <property type="protein sequence ID" value="MFK2824764.1"/>
    <property type="molecule type" value="Genomic_DNA"/>
</dbReference>
<organism evidence="1 2">
    <name type="scientific">Bacillus lumedeiriae</name>
    <dbReference type="NCBI Taxonomy" id="3058829"/>
    <lineage>
        <taxon>Bacteria</taxon>
        <taxon>Bacillati</taxon>
        <taxon>Bacillota</taxon>
        <taxon>Bacilli</taxon>
        <taxon>Bacillales</taxon>
        <taxon>Bacillaceae</taxon>
        <taxon>Bacillus</taxon>
    </lineage>
</organism>
<evidence type="ECO:0000313" key="2">
    <source>
        <dbReference type="Proteomes" id="UP001619911"/>
    </source>
</evidence>
<sequence>MKQTQTLSEFIEFAQSASKNGQLFISQQENYPSGVSLGDEDMGGIGVEMHVDMLLAAPEKAIHFEKTYNDLNEYEETIMQIKAIEQSLPSQRINSSDMEKVIQKHSQ</sequence>
<dbReference type="RefSeq" id="WP_404314665.1">
    <property type="nucleotide sequence ID" value="NZ_JAUIYO010000002.1"/>
</dbReference>
<proteinExistence type="predicted"/>
<gene>
    <name evidence="1" type="ORF">QYG89_03595</name>
</gene>